<keyword evidence="7" id="KW-0677">Repeat</keyword>
<evidence type="ECO:0000256" key="13">
    <source>
        <dbReference type="ARBA" id="ARBA00023198"/>
    </source>
</evidence>
<dbReference type="InterPro" id="IPR032675">
    <property type="entry name" value="LRR_dom_sf"/>
</dbReference>
<dbReference type="SMART" id="SM00255">
    <property type="entry name" value="TIR"/>
    <property type="match status" value="1"/>
</dbReference>
<dbReference type="SUPFAM" id="SSF52058">
    <property type="entry name" value="L domain-like"/>
    <property type="match status" value="1"/>
</dbReference>
<accession>A0A7L4IVM9</accession>
<dbReference type="PROSITE" id="PS51450">
    <property type="entry name" value="LRR"/>
    <property type="match status" value="1"/>
</dbReference>
<keyword evidence="5 14" id="KW-0812">Transmembrane</keyword>
<dbReference type="FunFam" id="3.80.10.10:FF:001359">
    <property type="entry name" value="Toll-like receptor 1"/>
    <property type="match status" value="1"/>
</dbReference>
<dbReference type="InterPro" id="IPR000157">
    <property type="entry name" value="TIR_dom"/>
</dbReference>
<evidence type="ECO:0000256" key="10">
    <source>
        <dbReference type="ARBA" id="ARBA00023136"/>
    </source>
</evidence>
<feature type="signal peptide" evidence="15">
    <location>
        <begin position="1"/>
        <end position="29"/>
    </location>
</feature>
<dbReference type="PANTHER" id="PTHR24365:SF422">
    <property type="entry name" value="TOLL-LIKE RECEPTOR 6"/>
    <property type="match status" value="1"/>
</dbReference>
<evidence type="ECO:0000313" key="18">
    <source>
        <dbReference type="Proteomes" id="UP000572837"/>
    </source>
</evidence>
<dbReference type="SMART" id="SM00369">
    <property type="entry name" value="LRR_TYP"/>
    <property type="match status" value="3"/>
</dbReference>
<evidence type="ECO:0000256" key="1">
    <source>
        <dbReference type="ARBA" id="ARBA00004479"/>
    </source>
</evidence>
<feature type="transmembrane region" description="Helical" evidence="14">
    <location>
        <begin position="437"/>
        <end position="460"/>
    </location>
</feature>
<feature type="non-terminal residue" evidence="17">
    <location>
        <position position="1"/>
    </location>
</feature>
<organism evidence="17 18">
    <name type="scientific">Pomatorhinus ruficollis</name>
    <name type="common">streak-breasted scimitar babbler</name>
    <dbReference type="NCBI Taxonomy" id="932028"/>
    <lineage>
        <taxon>Eukaryota</taxon>
        <taxon>Metazoa</taxon>
        <taxon>Chordata</taxon>
        <taxon>Craniata</taxon>
        <taxon>Vertebrata</taxon>
        <taxon>Euteleostomi</taxon>
        <taxon>Archelosauria</taxon>
        <taxon>Archosauria</taxon>
        <taxon>Dinosauria</taxon>
        <taxon>Saurischia</taxon>
        <taxon>Theropoda</taxon>
        <taxon>Coelurosauria</taxon>
        <taxon>Aves</taxon>
        <taxon>Neognathae</taxon>
        <taxon>Neoaves</taxon>
        <taxon>Telluraves</taxon>
        <taxon>Australaves</taxon>
        <taxon>Passeriformes</taxon>
        <taxon>Sylvioidea</taxon>
        <taxon>Timaliidae</taxon>
        <taxon>Pomatorhinus</taxon>
    </lineage>
</organism>
<feature type="non-terminal residue" evidence="17">
    <location>
        <position position="645"/>
    </location>
</feature>
<evidence type="ECO:0000256" key="4">
    <source>
        <dbReference type="ARBA" id="ARBA00022614"/>
    </source>
</evidence>
<evidence type="ECO:0000256" key="6">
    <source>
        <dbReference type="ARBA" id="ARBA00022729"/>
    </source>
</evidence>
<comment type="similarity">
    <text evidence="2">Belongs to the Toll-like receptor family.</text>
</comment>
<evidence type="ECO:0000256" key="15">
    <source>
        <dbReference type="SAM" id="SignalP"/>
    </source>
</evidence>
<dbReference type="GO" id="GO:0035663">
    <property type="term" value="F:Toll-like receptor 2 binding"/>
    <property type="evidence" value="ECO:0007669"/>
    <property type="project" value="TreeGrafter"/>
</dbReference>
<name>A0A7L4IVM9_9PASS</name>
<dbReference type="InterPro" id="IPR003591">
    <property type="entry name" value="Leu-rich_rpt_typical-subtyp"/>
</dbReference>
<sequence>MTQNMTFLRNFFLYKCLFALTFWNHGSLSVEDELFISASNNFPEDGSNQNTKSLPLLYTKSKANLDWVVIQNTTESLSLSEITNYNVKKLVALLSNFRQGSRLQNLTLTNVSVDWNALMEIFQTVWHSSIEYFNISNVKQLSHIRSYDFDYSGTSMKALTMKKIQLTDLYFIQDDLYRIFADMNIADMTIADSEMIHMLCPSSKSPFRYLNFLKNDLTDFLFQKCDNLLQLETLILHKNKFESLLKVSFMTSRMRSLQYLDMSNNLLRHDGADARCQWAESLSELDLSSNQLADAVFACLPVNVKKLSLENNQISNVPRGMVELKSLEELNLASNRLADLPGCGGFASLQFLNIEMNLILTPSADFFQSCPRVRELQAGHNPFKCSCELQAFIGLERQSGGKLFGWPAAYVCEYPEGLRGTELKDFHLSQLACNTTLLLVTALLLTLVLVAAVAFLCIYLDVPWYVRMTWQWTQTKRRAWHDHPGDQGPVLQFHAFISYSERDSLWVKNELIPNLEKGEGCIQLCQHERNFIPGKSIVENIINCIEKSYKSIFVLSPNFVQSEWCHYELYFAHHKLFSENSNSLILILLEPIPPCLIPARYHKLKALMAKRTYLEWPKERSKRALFWANLRAAISINLPISSEAK</sequence>
<proteinExistence type="inferred from homology"/>
<dbReference type="GO" id="GO:0071221">
    <property type="term" value="P:cellular response to bacterial lipopeptide"/>
    <property type="evidence" value="ECO:0007669"/>
    <property type="project" value="TreeGrafter"/>
</dbReference>
<evidence type="ECO:0000256" key="2">
    <source>
        <dbReference type="ARBA" id="ARBA00009634"/>
    </source>
</evidence>
<comment type="subcellular location">
    <subcellularLocation>
        <location evidence="1">Membrane</location>
        <topology evidence="1">Single-pass type I membrane protein</topology>
    </subcellularLocation>
</comment>
<dbReference type="GO" id="GO:0002224">
    <property type="term" value="P:toll-like receptor signaling pathway"/>
    <property type="evidence" value="ECO:0007669"/>
    <property type="project" value="TreeGrafter"/>
</dbReference>
<dbReference type="GO" id="GO:0006954">
    <property type="term" value="P:inflammatory response"/>
    <property type="evidence" value="ECO:0007669"/>
    <property type="project" value="UniProtKB-KW"/>
</dbReference>
<dbReference type="InterPro" id="IPR000483">
    <property type="entry name" value="Cys-rich_flank_reg_C"/>
</dbReference>
<keyword evidence="18" id="KW-1185">Reference proteome</keyword>
<dbReference type="EMBL" id="VZSW01000240">
    <property type="protein sequence ID" value="NXY32327.1"/>
    <property type="molecule type" value="Genomic_DNA"/>
</dbReference>
<evidence type="ECO:0000256" key="7">
    <source>
        <dbReference type="ARBA" id="ARBA00022737"/>
    </source>
</evidence>
<keyword evidence="4" id="KW-0433">Leucine-rich repeat</keyword>
<keyword evidence="8" id="KW-0391">Immunity</keyword>
<evidence type="ECO:0000256" key="11">
    <source>
        <dbReference type="ARBA" id="ARBA00023170"/>
    </source>
</evidence>
<evidence type="ECO:0000313" key="17">
    <source>
        <dbReference type="EMBL" id="NXY32327.1"/>
    </source>
</evidence>
<keyword evidence="12" id="KW-0325">Glycoprotein</keyword>
<dbReference type="AlphaFoldDB" id="A0A7L4IVM9"/>
<dbReference type="Pfam" id="PF13855">
    <property type="entry name" value="LRR_8"/>
    <property type="match status" value="1"/>
</dbReference>
<reference evidence="17 18" key="1">
    <citation type="submission" date="2020-02" db="EMBL/GenBank/DDBJ databases">
        <title>Bird 10,000 Genomes (B10K) Project - Family phase.</title>
        <authorList>
            <person name="Zhang G."/>
        </authorList>
    </citation>
    <scope>NUCLEOTIDE SEQUENCE [LARGE SCALE GENOMIC DNA]</scope>
    <source>
        <strain evidence="17">B10K-IZ-033-81</strain>
        <tissue evidence="17">Muscle</tissue>
    </source>
</reference>
<dbReference type="FunFam" id="3.40.50.10140:FF:000001">
    <property type="entry name" value="Toll-like receptor 2"/>
    <property type="match status" value="1"/>
</dbReference>
<comment type="caution">
    <text evidence="17">The sequence shown here is derived from an EMBL/GenBank/DDBJ whole genome shotgun (WGS) entry which is preliminary data.</text>
</comment>
<keyword evidence="6 15" id="KW-0732">Signal</keyword>
<feature type="chain" id="PRO_5029847122" evidence="15">
    <location>
        <begin position="30"/>
        <end position="645"/>
    </location>
</feature>
<evidence type="ECO:0000256" key="12">
    <source>
        <dbReference type="ARBA" id="ARBA00023180"/>
    </source>
</evidence>
<dbReference type="Gene3D" id="3.80.10.10">
    <property type="entry name" value="Ribonuclease Inhibitor"/>
    <property type="match status" value="1"/>
</dbReference>
<keyword evidence="9 14" id="KW-1133">Transmembrane helix</keyword>
<dbReference type="SMART" id="SM00082">
    <property type="entry name" value="LRRCT"/>
    <property type="match status" value="1"/>
</dbReference>
<dbReference type="SUPFAM" id="SSF52200">
    <property type="entry name" value="Toll/Interleukin receptor TIR domain"/>
    <property type="match status" value="1"/>
</dbReference>
<keyword evidence="11" id="KW-0675">Receptor</keyword>
<keyword evidence="3" id="KW-0399">Innate immunity</keyword>
<dbReference type="GO" id="GO:0038023">
    <property type="term" value="F:signaling receptor activity"/>
    <property type="evidence" value="ECO:0007669"/>
    <property type="project" value="TreeGrafter"/>
</dbReference>
<evidence type="ECO:0000256" key="9">
    <source>
        <dbReference type="ARBA" id="ARBA00022989"/>
    </source>
</evidence>
<dbReference type="Pfam" id="PF01582">
    <property type="entry name" value="TIR"/>
    <property type="match status" value="1"/>
</dbReference>
<gene>
    <name evidence="17" type="primary">Tlr1</name>
    <name evidence="17" type="ORF">PORRUF_R07765</name>
</gene>
<dbReference type="GO" id="GO:0071723">
    <property type="term" value="F:lipopeptide binding"/>
    <property type="evidence" value="ECO:0007669"/>
    <property type="project" value="TreeGrafter"/>
</dbReference>
<dbReference type="InterPro" id="IPR035897">
    <property type="entry name" value="Toll_tir_struct_dom_sf"/>
</dbReference>
<dbReference type="PANTHER" id="PTHR24365">
    <property type="entry name" value="TOLL-LIKE RECEPTOR"/>
    <property type="match status" value="1"/>
</dbReference>
<evidence type="ECO:0000259" key="16">
    <source>
        <dbReference type="PROSITE" id="PS50104"/>
    </source>
</evidence>
<dbReference type="GO" id="GO:0005886">
    <property type="term" value="C:plasma membrane"/>
    <property type="evidence" value="ECO:0007669"/>
    <property type="project" value="TreeGrafter"/>
</dbReference>
<dbReference type="Proteomes" id="UP000572837">
    <property type="component" value="Unassembled WGS sequence"/>
</dbReference>
<dbReference type="PRINTS" id="PR01537">
    <property type="entry name" value="INTRLKN1R1F"/>
</dbReference>
<evidence type="ECO:0000256" key="14">
    <source>
        <dbReference type="SAM" id="Phobius"/>
    </source>
</evidence>
<keyword evidence="13" id="KW-0395">Inflammatory response</keyword>
<evidence type="ECO:0000256" key="8">
    <source>
        <dbReference type="ARBA" id="ARBA00022859"/>
    </source>
</evidence>
<feature type="domain" description="TIR" evidence="16">
    <location>
        <begin position="491"/>
        <end position="634"/>
    </location>
</feature>
<dbReference type="PROSITE" id="PS50104">
    <property type="entry name" value="TIR"/>
    <property type="match status" value="1"/>
</dbReference>
<protein>
    <submittedName>
        <fullName evidence="17">TLR1 protein</fullName>
    </submittedName>
</protein>
<keyword evidence="10 14" id="KW-0472">Membrane</keyword>
<dbReference type="PRINTS" id="PR00019">
    <property type="entry name" value="LEURICHRPT"/>
</dbReference>
<evidence type="ECO:0000256" key="3">
    <source>
        <dbReference type="ARBA" id="ARBA00022588"/>
    </source>
</evidence>
<dbReference type="InterPro" id="IPR001611">
    <property type="entry name" value="Leu-rich_rpt"/>
</dbReference>
<dbReference type="GO" id="GO:0045087">
    <property type="term" value="P:innate immune response"/>
    <property type="evidence" value="ECO:0007669"/>
    <property type="project" value="UniProtKB-KW"/>
</dbReference>
<dbReference type="Gene3D" id="3.40.50.10140">
    <property type="entry name" value="Toll/interleukin-1 receptor homology (TIR) domain"/>
    <property type="match status" value="1"/>
</dbReference>
<evidence type="ECO:0000256" key="5">
    <source>
        <dbReference type="ARBA" id="ARBA00022692"/>
    </source>
</evidence>